<name>I1PTM7_ORYGL</name>
<reference evidence="2 3" key="2">
    <citation type="submission" date="2018-04" db="EMBL/GenBank/DDBJ databases">
        <title>OglaRS2 (Oryza glaberrima Reference Sequence Version 2).</title>
        <authorList>
            <person name="Zhang J."/>
            <person name="Kudrna D."/>
            <person name="Lee S."/>
            <person name="Talag J."/>
            <person name="Rajasekar S."/>
            <person name="Wing R.A."/>
        </authorList>
    </citation>
    <scope>NUCLEOTIDE SEQUENCE [LARGE SCALE GENOMIC DNA]</scope>
    <source>
        <strain evidence="2 3">cv. IRGC 96717</strain>
    </source>
</reference>
<keyword evidence="3" id="KW-1185">Reference proteome</keyword>
<evidence type="ECO:0000313" key="3">
    <source>
        <dbReference type="Proteomes" id="UP000007306"/>
    </source>
</evidence>
<feature type="region of interest" description="Disordered" evidence="1">
    <location>
        <begin position="99"/>
        <end position="144"/>
    </location>
</feature>
<dbReference type="OMA" id="CTAGMKG"/>
<evidence type="ECO:0000313" key="2">
    <source>
        <dbReference type="EnsemblPlants" id="ORGLA05G0072500.1"/>
    </source>
</evidence>
<organism evidence="2 3">
    <name type="scientific">Oryza glaberrima</name>
    <name type="common">African rice</name>
    <dbReference type="NCBI Taxonomy" id="4538"/>
    <lineage>
        <taxon>Eukaryota</taxon>
        <taxon>Viridiplantae</taxon>
        <taxon>Streptophyta</taxon>
        <taxon>Embryophyta</taxon>
        <taxon>Tracheophyta</taxon>
        <taxon>Spermatophyta</taxon>
        <taxon>Magnoliopsida</taxon>
        <taxon>Liliopsida</taxon>
        <taxon>Poales</taxon>
        <taxon>Poaceae</taxon>
        <taxon>BOP clade</taxon>
        <taxon>Oryzoideae</taxon>
        <taxon>Oryzeae</taxon>
        <taxon>Oryzinae</taxon>
        <taxon>Oryza</taxon>
    </lineage>
</organism>
<protein>
    <submittedName>
        <fullName evidence="2">Uncharacterized protein</fullName>
    </submittedName>
</protein>
<dbReference type="EnsemblPlants" id="ORGLA05G0072500.1">
    <property type="protein sequence ID" value="ORGLA05G0072500.1"/>
    <property type="gene ID" value="ORGLA05G0072500"/>
</dbReference>
<sequence>MYQAIPPKNPKEGMYGISTAMLLSTHEKRVRRGSRCTWCRGSGLEEDCFDSVQHCTAGMKGGGACTEDGREAAPALGRKGMRCLRGSWRMRWEALAPPPVRDERRRRRATRQQGEAAREPLEKRRREAARSGGFPPRPPFQHQPMHMKAVSLSFIPARVDEKHGSLGDMLNFSADGKGVATVDAMVVAKERQVGRRRGCDPIFRDHPIA</sequence>
<evidence type="ECO:0000256" key="1">
    <source>
        <dbReference type="SAM" id="MobiDB-lite"/>
    </source>
</evidence>
<dbReference type="Proteomes" id="UP000007306">
    <property type="component" value="Chromosome 5"/>
</dbReference>
<feature type="compositionally biased region" description="Basic and acidic residues" evidence="1">
    <location>
        <begin position="116"/>
        <end position="129"/>
    </location>
</feature>
<dbReference type="HOGENOM" id="CLU_132306_0_0_1"/>
<reference evidence="2" key="1">
    <citation type="submission" date="2015-06" db="UniProtKB">
        <authorList>
            <consortium name="EnsemblPlants"/>
        </authorList>
    </citation>
    <scope>IDENTIFICATION</scope>
</reference>
<proteinExistence type="predicted"/>
<accession>I1PTM7</accession>
<dbReference type="AlphaFoldDB" id="I1PTM7"/>
<dbReference type="Gramene" id="ORGLA05G0072500.1">
    <property type="protein sequence ID" value="ORGLA05G0072500.1"/>
    <property type="gene ID" value="ORGLA05G0072500"/>
</dbReference>